<reference evidence="2 3" key="1">
    <citation type="submission" date="2014-10" db="EMBL/GenBank/DDBJ databases">
        <title>Draft genome of the hookworm Ancylostoma caninum.</title>
        <authorList>
            <person name="Mitreva M."/>
        </authorList>
    </citation>
    <scope>NUCLEOTIDE SEQUENCE [LARGE SCALE GENOMIC DNA]</scope>
    <source>
        <strain evidence="2 3">Baltimore</strain>
    </source>
</reference>
<proteinExistence type="predicted"/>
<dbReference type="Proteomes" id="UP000252519">
    <property type="component" value="Unassembled WGS sequence"/>
</dbReference>
<keyword evidence="1" id="KW-1133">Transmembrane helix</keyword>
<dbReference type="PANTHER" id="PTHR45830:SF15">
    <property type="entry name" value="SERPENTINE RECEPTOR, CLASS I"/>
    <property type="match status" value="1"/>
</dbReference>
<dbReference type="OrthoDB" id="5863800at2759"/>
<evidence type="ECO:0000256" key="1">
    <source>
        <dbReference type="SAM" id="Phobius"/>
    </source>
</evidence>
<protein>
    <recommendedName>
        <fullName evidence="4">G protein-coupled receptor</fullName>
    </recommendedName>
</protein>
<comment type="caution">
    <text evidence="2">The sequence shown here is derived from an EMBL/GenBank/DDBJ whole genome shotgun (WGS) entry which is preliminary data.</text>
</comment>
<keyword evidence="3" id="KW-1185">Reference proteome</keyword>
<keyword evidence="1" id="KW-0812">Transmembrane</keyword>
<accession>A0A368GCK7</accession>
<organism evidence="2 3">
    <name type="scientific">Ancylostoma caninum</name>
    <name type="common">Dog hookworm</name>
    <dbReference type="NCBI Taxonomy" id="29170"/>
    <lineage>
        <taxon>Eukaryota</taxon>
        <taxon>Metazoa</taxon>
        <taxon>Ecdysozoa</taxon>
        <taxon>Nematoda</taxon>
        <taxon>Chromadorea</taxon>
        <taxon>Rhabditida</taxon>
        <taxon>Rhabditina</taxon>
        <taxon>Rhabditomorpha</taxon>
        <taxon>Strongyloidea</taxon>
        <taxon>Ancylostomatidae</taxon>
        <taxon>Ancylostomatinae</taxon>
        <taxon>Ancylostoma</taxon>
    </lineage>
</organism>
<name>A0A368GCK7_ANCCA</name>
<dbReference type="InterPro" id="IPR019422">
    <property type="entry name" value="7TM_GPCR_serpentine_rcpt_Srh"/>
</dbReference>
<sequence>MRDVLEKTPELKFLREYGSYLAAEKDDWNLVIFQAIWLSSAFAIVALCIVVAVAITTQLHKKRQFMSSKSLALHRSLTIHLTVQILIPVATTLIPMLILFCTRYMDVPLGADFWNMVISQTVALHSPLNTVATILATRHYRRAFVRPFKRISILLFGTKSSFAMQVQVGKNNMSNSQQTSTWKAPLGRRLWNNDDVVVNAK</sequence>
<feature type="transmembrane region" description="Helical" evidence="1">
    <location>
        <begin position="117"/>
        <end position="136"/>
    </location>
</feature>
<evidence type="ECO:0008006" key="4">
    <source>
        <dbReference type="Google" id="ProtNLM"/>
    </source>
</evidence>
<dbReference type="PANTHER" id="PTHR45830">
    <property type="entry name" value="SERPENTINE RECEPTOR, CLASS I"/>
    <property type="match status" value="1"/>
</dbReference>
<dbReference type="Pfam" id="PF10318">
    <property type="entry name" value="7TM_GPCR_Srh"/>
    <property type="match status" value="1"/>
</dbReference>
<evidence type="ECO:0000313" key="2">
    <source>
        <dbReference type="EMBL" id="RCN41438.1"/>
    </source>
</evidence>
<feature type="transmembrane region" description="Helical" evidence="1">
    <location>
        <begin position="35"/>
        <end position="56"/>
    </location>
</feature>
<dbReference type="AlphaFoldDB" id="A0A368GCK7"/>
<dbReference type="SUPFAM" id="SSF81321">
    <property type="entry name" value="Family A G protein-coupled receptor-like"/>
    <property type="match status" value="1"/>
</dbReference>
<keyword evidence="1" id="KW-0472">Membrane</keyword>
<gene>
    <name evidence="2" type="ORF">ANCCAN_12611</name>
</gene>
<feature type="transmembrane region" description="Helical" evidence="1">
    <location>
        <begin position="77"/>
        <end position="105"/>
    </location>
</feature>
<dbReference type="EMBL" id="JOJR01000236">
    <property type="protein sequence ID" value="RCN41438.1"/>
    <property type="molecule type" value="Genomic_DNA"/>
</dbReference>
<evidence type="ECO:0000313" key="3">
    <source>
        <dbReference type="Proteomes" id="UP000252519"/>
    </source>
</evidence>